<name>A0AAV2ZCL2_9STRA</name>
<accession>A0AAV2ZCL2</accession>
<gene>
    <name evidence="7" type="ORF">N0F65_011646</name>
</gene>
<dbReference type="Proteomes" id="UP001146120">
    <property type="component" value="Unassembled WGS sequence"/>
</dbReference>
<dbReference type="InterPro" id="IPR001680">
    <property type="entry name" value="WD40_rpt"/>
</dbReference>
<protein>
    <submittedName>
        <fullName evidence="7">Uncharacterized protein</fullName>
    </submittedName>
</protein>
<dbReference type="Pfam" id="PF00400">
    <property type="entry name" value="WD40"/>
    <property type="match status" value="2"/>
</dbReference>
<dbReference type="GO" id="GO:0048188">
    <property type="term" value="C:Set1C/COMPASS complex"/>
    <property type="evidence" value="ECO:0007669"/>
    <property type="project" value="TreeGrafter"/>
</dbReference>
<evidence type="ECO:0000256" key="6">
    <source>
        <dbReference type="PROSITE-ProRule" id="PRU00221"/>
    </source>
</evidence>
<evidence type="ECO:0000256" key="4">
    <source>
        <dbReference type="ARBA" id="ARBA00022737"/>
    </source>
</evidence>
<reference evidence="7" key="2">
    <citation type="journal article" date="2023" name="Microbiol Resour">
        <title>Decontamination and Annotation of the Draft Genome Sequence of the Oomycete Lagenidium giganteum ARSEF 373.</title>
        <authorList>
            <person name="Morgan W.R."/>
            <person name="Tartar A."/>
        </authorList>
    </citation>
    <scope>NUCLEOTIDE SEQUENCE</scope>
    <source>
        <strain evidence="7">ARSEF 373</strain>
    </source>
</reference>
<organism evidence="7 8">
    <name type="scientific">Lagenidium giganteum</name>
    <dbReference type="NCBI Taxonomy" id="4803"/>
    <lineage>
        <taxon>Eukaryota</taxon>
        <taxon>Sar</taxon>
        <taxon>Stramenopiles</taxon>
        <taxon>Oomycota</taxon>
        <taxon>Peronosporomycetes</taxon>
        <taxon>Pythiales</taxon>
        <taxon>Pythiaceae</taxon>
    </lineage>
</organism>
<dbReference type="SUPFAM" id="SSF50978">
    <property type="entry name" value="WD40 repeat-like"/>
    <property type="match status" value="1"/>
</dbReference>
<dbReference type="PANTHER" id="PTHR19861:SF0">
    <property type="entry name" value="WD REPEAT-CONTAINING PROTEIN 82"/>
    <property type="match status" value="1"/>
</dbReference>
<comment type="similarity">
    <text evidence="2">Belongs to the WD repeat SWD2 family.</text>
</comment>
<dbReference type="AlphaFoldDB" id="A0AAV2ZCL2"/>
<comment type="caution">
    <text evidence="7">The sequence shown here is derived from an EMBL/GenBank/DDBJ whole genome shotgun (WGS) entry which is preliminary data.</text>
</comment>
<evidence type="ECO:0000313" key="8">
    <source>
        <dbReference type="Proteomes" id="UP001146120"/>
    </source>
</evidence>
<dbReference type="SMART" id="SM00320">
    <property type="entry name" value="WD40"/>
    <property type="match status" value="4"/>
</dbReference>
<dbReference type="PANTHER" id="PTHR19861">
    <property type="entry name" value="WD40 REPEAT PROTEIN SWD2"/>
    <property type="match status" value="1"/>
</dbReference>
<sequence length="352" mass="39323">MAAPTGVEYTDELVRKYGVTKNFPPQDEDEQDVQVSSIAFHEKGEVCVTSRNDGVLSVINCLSGMITKTIFTKRYGVDLVKFTHHPDCIIFSSLNDANDHRIRYHSLYDNKFLRYYSGHTAKVMSLMMHPTDDRFMSAALDGTIRLWDVRCADTTALIRTDHMPVTNVCASYDQEGVVFAVYTDDYLVRMYDARNYQEGPFAKFSLYDTSILSVVEPYLAQIRAPNLNARKMHALDLNFSPDGNQLLVTTNRGVFLQLDAFEGNLLHMLNKNAAPQRPDVRLGASYTADGAYVATGSDDGTIVVYRAATGEHMHTFPRSHHGPVVDVKWNPQRHLMGSVGGNSAVLWTPGAV</sequence>
<dbReference type="InterPro" id="IPR015943">
    <property type="entry name" value="WD40/YVTN_repeat-like_dom_sf"/>
</dbReference>
<dbReference type="GO" id="GO:0016070">
    <property type="term" value="P:RNA metabolic process"/>
    <property type="evidence" value="ECO:0007669"/>
    <property type="project" value="UniProtKB-ARBA"/>
</dbReference>
<dbReference type="InterPro" id="IPR036322">
    <property type="entry name" value="WD40_repeat_dom_sf"/>
</dbReference>
<proteinExistence type="inferred from homology"/>
<dbReference type="InterPro" id="IPR037867">
    <property type="entry name" value="Swd2/WDR82"/>
</dbReference>
<reference evidence="7" key="1">
    <citation type="submission" date="2022-11" db="EMBL/GenBank/DDBJ databases">
        <authorList>
            <person name="Morgan W.R."/>
            <person name="Tartar A."/>
        </authorList>
    </citation>
    <scope>NUCLEOTIDE SEQUENCE</scope>
    <source>
        <strain evidence="7">ARSEF 373</strain>
    </source>
</reference>
<keyword evidence="4" id="KW-0677">Repeat</keyword>
<keyword evidence="8" id="KW-1185">Reference proteome</keyword>
<evidence type="ECO:0000256" key="2">
    <source>
        <dbReference type="ARBA" id="ARBA00005616"/>
    </source>
</evidence>
<evidence type="ECO:0000313" key="7">
    <source>
        <dbReference type="EMBL" id="DBA03287.1"/>
    </source>
</evidence>
<dbReference type="EMBL" id="DAKRPA010000021">
    <property type="protein sequence ID" value="DBA03287.1"/>
    <property type="molecule type" value="Genomic_DNA"/>
</dbReference>
<keyword evidence="3 6" id="KW-0853">WD repeat</keyword>
<dbReference type="Gene3D" id="2.130.10.10">
    <property type="entry name" value="YVTN repeat-like/Quinoprotein amine dehydrogenase"/>
    <property type="match status" value="1"/>
</dbReference>
<evidence type="ECO:0000256" key="3">
    <source>
        <dbReference type="ARBA" id="ARBA00022574"/>
    </source>
</evidence>
<dbReference type="PROSITE" id="PS50294">
    <property type="entry name" value="WD_REPEATS_REGION"/>
    <property type="match status" value="1"/>
</dbReference>
<dbReference type="GO" id="GO:0003682">
    <property type="term" value="F:chromatin binding"/>
    <property type="evidence" value="ECO:0007669"/>
    <property type="project" value="TreeGrafter"/>
</dbReference>
<dbReference type="PROSITE" id="PS50082">
    <property type="entry name" value="WD_REPEATS_2"/>
    <property type="match status" value="1"/>
</dbReference>
<keyword evidence="5" id="KW-0539">Nucleus</keyword>
<evidence type="ECO:0000256" key="5">
    <source>
        <dbReference type="ARBA" id="ARBA00023242"/>
    </source>
</evidence>
<feature type="repeat" description="WD" evidence="6">
    <location>
        <begin position="116"/>
        <end position="157"/>
    </location>
</feature>
<evidence type="ECO:0000256" key="1">
    <source>
        <dbReference type="ARBA" id="ARBA00004123"/>
    </source>
</evidence>
<comment type="subcellular location">
    <subcellularLocation>
        <location evidence="1">Nucleus</location>
    </subcellularLocation>
</comment>